<proteinExistence type="predicted"/>
<feature type="non-terminal residue" evidence="1">
    <location>
        <position position="1"/>
    </location>
</feature>
<name>K1RQK8_9ZZZZ</name>
<comment type="caution">
    <text evidence="1">The sequence shown here is derived from an EMBL/GenBank/DDBJ whole genome shotgun (WGS) entry which is preliminary data.</text>
</comment>
<organism evidence="1">
    <name type="scientific">human gut metagenome</name>
    <dbReference type="NCBI Taxonomy" id="408170"/>
    <lineage>
        <taxon>unclassified sequences</taxon>
        <taxon>metagenomes</taxon>
        <taxon>organismal metagenomes</taxon>
    </lineage>
</organism>
<accession>K1RQK8</accession>
<gene>
    <name evidence="1" type="ORF">OBE_17795</name>
</gene>
<dbReference type="AlphaFoldDB" id="K1RQK8"/>
<reference evidence="1" key="1">
    <citation type="journal article" date="2013" name="Environ. Microbiol.">
        <title>Microbiota from the distal guts of lean and obese adolescents exhibit partial functional redundancy besides clear differences in community structure.</title>
        <authorList>
            <person name="Ferrer M."/>
            <person name="Ruiz A."/>
            <person name="Lanza F."/>
            <person name="Haange S.B."/>
            <person name="Oberbach A."/>
            <person name="Till H."/>
            <person name="Bargiela R."/>
            <person name="Campoy C."/>
            <person name="Segura M.T."/>
            <person name="Richter M."/>
            <person name="von Bergen M."/>
            <person name="Seifert J."/>
            <person name="Suarez A."/>
        </authorList>
    </citation>
    <scope>NUCLEOTIDE SEQUENCE</scope>
</reference>
<dbReference type="EMBL" id="AJWZ01011875">
    <property type="protein sequence ID" value="EKC43835.1"/>
    <property type="molecule type" value="Genomic_DNA"/>
</dbReference>
<evidence type="ECO:0000313" key="1">
    <source>
        <dbReference type="EMBL" id="EKC43835.1"/>
    </source>
</evidence>
<sequence length="35" mass="3941">KYTNLAFPLTVPKDTGQVVGTWKSEAPSHGWQRQL</sequence>
<protein>
    <submittedName>
        <fullName evidence="1">Uncharacterized protein</fullName>
    </submittedName>
</protein>